<reference evidence="3 4" key="1">
    <citation type="submission" date="2020-04" db="EMBL/GenBank/DDBJ databases">
        <title>Paenibacillus algicola sp. nov., a novel marine bacterium producing alginate lyase.</title>
        <authorList>
            <person name="Huang H."/>
        </authorList>
    </citation>
    <scope>NUCLEOTIDE SEQUENCE [LARGE SCALE GENOMIC DNA]</scope>
    <source>
        <strain evidence="3 4">L7-75</strain>
    </source>
</reference>
<organism evidence="3 4">
    <name type="scientific">Paenibacillus lemnae</name>
    <dbReference type="NCBI Taxonomy" id="1330551"/>
    <lineage>
        <taxon>Bacteria</taxon>
        <taxon>Bacillati</taxon>
        <taxon>Bacillota</taxon>
        <taxon>Bacilli</taxon>
        <taxon>Bacillales</taxon>
        <taxon>Paenibacillaceae</taxon>
        <taxon>Paenibacillus</taxon>
    </lineage>
</organism>
<dbReference type="PANTHER" id="PTHR45947">
    <property type="entry name" value="SULFOQUINOVOSYL TRANSFERASE SQD2"/>
    <property type="match status" value="1"/>
</dbReference>
<accession>A0A848M857</accession>
<dbReference type="PANTHER" id="PTHR45947:SF3">
    <property type="entry name" value="SULFOQUINOVOSYL TRANSFERASE SQD2"/>
    <property type="match status" value="1"/>
</dbReference>
<proteinExistence type="predicted"/>
<dbReference type="Gene3D" id="3.40.50.2000">
    <property type="entry name" value="Glycogen Phosphorylase B"/>
    <property type="match status" value="2"/>
</dbReference>
<dbReference type="RefSeq" id="WP_169504487.1">
    <property type="nucleotide sequence ID" value="NZ_JABBPN010000005.1"/>
</dbReference>
<protein>
    <submittedName>
        <fullName evidence="3">Glycosyltransferase family 4 protein</fullName>
    </submittedName>
</protein>
<dbReference type="Pfam" id="PF13439">
    <property type="entry name" value="Glyco_transf_4"/>
    <property type="match status" value="1"/>
</dbReference>
<evidence type="ECO:0000313" key="4">
    <source>
        <dbReference type="Proteomes" id="UP000565468"/>
    </source>
</evidence>
<dbReference type="AlphaFoldDB" id="A0A848M857"/>
<dbReference type="GO" id="GO:0016757">
    <property type="term" value="F:glycosyltransferase activity"/>
    <property type="evidence" value="ECO:0007669"/>
    <property type="project" value="InterPro"/>
</dbReference>
<dbReference type="SUPFAM" id="SSF53756">
    <property type="entry name" value="UDP-Glycosyltransferase/glycogen phosphorylase"/>
    <property type="match status" value="1"/>
</dbReference>
<dbReference type="EMBL" id="JABBPN010000005">
    <property type="protein sequence ID" value="NMO95714.1"/>
    <property type="molecule type" value="Genomic_DNA"/>
</dbReference>
<dbReference type="InterPro" id="IPR028098">
    <property type="entry name" value="Glyco_trans_4-like_N"/>
</dbReference>
<dbReference type="Proteomes" id="UP000565468">
    <property type="component" value="Unassembled WGS sequence"/>
</dbReference>
<feature type="domain" description="Glycosyl transferase family 1" evidence="1">
    <location>
        <begin position="185"/>
        <end position="359"/>
    </location>
</feature>
<evidence type="ECO:0000259" key="2">
    <source>
        <dbReference type="Pfam" id="PF13439"/>
    </source>
</evidence>
<name>A0A848M857_PAELE</name>
<sequence length="398" mass="45305">MKIAFYNHTSDMSGAEISLLLTAKHLKKAHPILFAPEGPLLQKARSQGIEVTALSSFRARMTRNPFMLIGYAMGMLLAGWKLARQLKRSEADLVHANSIRAGIMAGLFRWFHGLPVIWHVRDMPPRGFMGQLIRRFAARSAQAVIGISDSVLYAMEHESLVDKCHLVHNGVELKQADPAERRENREKVRAELETSQDAQVLAIIGQIAPWKRQEDAIEAFSTLVREGRNCVLWIVGEAKFRPENERYLAHLHERVKDLQLHNHVKFTGYREDVLEICCGADLLLLCSEDEPFGRVIIEAMSQGTPVIASRGGGVPEIIEQGRSGWMYETGHIQELTDRIRQVLDDDRLWRSLSHNGQQRAADRFSIQQTAEKVEFIYQQLLNRPGTRAYEHRQAKEMM</sequence>
<keyword evidence="3" id="KW-0808">Transferase</keyword>
<evidence type="ECO:0000259" key="1">
    <source>
        <dbReference type="Pfam" id="PF00534"/>
    </source>
</evidence>
<dbReference type="InterPro" id="IPR050194">
    <property type="entry name" value="Glycosyltransferase_grp1"/>
</dbReference>
<dbReference type="CDD" id="cd03801">
    <property type="entry name" value="GT4_PimA-like"/>
    <property type="match status" value="1"/>
</dbReference>
<feature type="domain" description="Glycosyltransferase subfamily 4-like N-terminal" evidence="2">
    <location>
        <begin position="13"/>
        <end position="174"/>
    </location>
</feature>
<keyword evidence="4" id="KW-1185">Reference proteome</keyword>
<dbReference type="InterPro" id="IPR001296">
    <property type="entry name" value="Glyco_trans_1"/>
</dbReference>
<gene>
    <name evidence="3" type="ORF">HII30_08000</name>
</gene>
<comment type="caution">
    <text evidence="3">The sequence shown here is derived from an EMBL/GenBank/DDBJ whole genome shotgun (WGS) entry which is preliminary data.</text>
</comment>
<dbReference type="Pfam" id="PF00534">
    <property type="entry name" value="Glycos_transf_1"/>
    <property type="match status" value="1"/>
</dbReference>
<evidence type="ECO:0000313" key="3">
    <source>
        <dbReference type="EMBL" id="NMO95714.1"/>
    </source>
</evidence>